<evidence type="ECO:0000256" key="1">
    <source>
        <dbReference type="SAM" id="MobiDB-lite"/>
    </source>
</evidence>
<accession>A0A8X6QW13</accession>
<gene>
    <name evidence="3" type="ORF">NPIL_517571</name>
</gene>
<reference evidence="3" key="1">
    <citation type="submission" date="2020-08" db="EMBL/GenBank/DDBJ databases">
        <title>Multicomponent nature underlies the extraordinary mechanical properties of spider dragline silk.</title>
        <authorList>
            <person name="Kono N."/>
            <person name="Nakamura H."/>
            <person name="Mori M."/>
            <person name="Yoshida Y."/>
            <person name="Ohtoshi R."/>
            <person name="Malay A.D."/>
            <person name="Moran D.A.P."/>
            <person name="Tomita M."/>
            <person name="Numata K."/>
            <person name="Arakawa K."/>
        </authorList>
    </citation>
    <scope>NUCLEOTIDE SEQUENCE</scope>
</reference>
<protein>
    <submittedName>
        <fullName evidence="3">Uncharacterized protein</fullName>
    </submittedName>
</protein>
<evidence type="ECO:0000313" key="3">
    <source>
        <dbReference type="EMBL" id="GFU42269.1"/>
    </source>
</evidence>
<evidence type="ECO:0000313" key="4">
    <source>
        <dbReference type="Proteomes" id="UP000887013"/>
    </source>
</evidence>
<proteinExistence type="predicted"/>
<feature type="transmembrane region" description="Helical" evidence="2">
    <location>
        <begin position="108"/>
        <end position="130"/>
    </location>
</feature>
<dbReference type="Proteomes" id="UP000887013">
    <property type="component" value="Unassembled WGS sequence"/>
</dbReference>
<evidence type="ECO:0000256" key="2">
    <source>
        <dbReference type="SAM" id="Phobius"/>
    </source>
</evidence>
<comment type="caution">
    <text evidence="3">The sequence shown here is derived from an EMBL/GenBank/DDBJ whole genome shotgun (WGS) entry which is preliminary data.</text>
</comment>
<keyword evidence="2" id="KW-1133">Transmembrane helix</keyword>
<dbReference type="EMBL" id="BMAW01085295">
    <property type="protein sequence ID" value="GFU42269.1"/>
    <property type="molecule type" value="Genomic_DNA"/>
</dbReference>
<name>A0A8X6QW13_NEPPI</name>
<feature type="region of interest" description="Disordered" evidence="1">
    <location>
        <begin position="262"/>
        <end position="282"/>
    </location>
</feature>
<organism evidence="3 4">
    <name type="scientific">Nephila pilipes</name>
    <name type="common">Giant wood spider</name>
    <name type="synonym">Nephila maculata</name>
    <dbReference type="NCBI Taxonomy" id="299642"/>
    <lineage>
        <taxon>Eukaryota</taxon>
        <taxon>Metazoa</taxon>
        <taxon>Ecdysozoa</taxon>
        <taxon>Arthropoda</taxon>
        <taxon>Chelicerata</taxon>
        <taxon>Arachnida</taxon>
        <taxon>Araneae</taxon>
        <taxon>Araneomorphae</taxon>
        <taxon>Entelegynae</taxon>
        <taxon>Araneoidea</taxon>
        <taxon>Nephilidae</taxon>
        <taxon>Nephila</taxon>
    </lineage>
</organism>
<keyword evidence="2" id="KW-0812">Transmembrane</keyword>
<dbReference type="AlphaFoldDB" id="A0A8X6QW13"/>
<feature type="transmembrane region" description="Helical" evidence="2">
    <location>
        <begin position="72"/>
        <end position="96"/>
    </location>
</feature>
<keyword evidence="4" id="KW-1185">Reference proteome</keyword>
<sequence length="322" mass="36566">MSGAVVNDNLSPRESEAEDVVNDEIYVESERKKQTDEIEKMAMDTGKTCQTQFNSNENENIYRYYDFEKDSAFCRGIIFLFIILVTVFLPIFLSLYKSDGLVISISGLMLPFTATVSVLLSLFLGCWIYTGFFTEMFMKMAVRNKLASAQANGLIALMGDVNNDRKILAYAQSAEHIRLMREENENVARRAAAETHHKIRVSASESNQRIRLREMETEERIKVLVGENNIHLRLKSEKYKQYLQQCTQNYCEEAQRSAYCESDSEEELLDDPNNAGSDIAEDSRVMEDLNSAGLDITKDSHVMEDLNSAGSDIAKEDCITEV</sequence>
<keyword evidence="2" id="KW-0472">Membrane</keyword>